<accession>A0ABN7XDT2</accession>
<comment type="caution">
    <text evidence="1">The sequence shown here is derived from an EMBL/GenBank/DDBJ whole genome shotgun (WGS) entry which is preliminary data.</text>
</comment>
<protein>
    <submittedName>
        <fullName evidence="1">8362_t:CDS:1</fullName>
    </submittedName>
</protein>
<gene>
    <name evidence="1" type="ORF">GMARGA_LOCUS42262</name>
</gene>
<evidence type="ECO:0000313" key="2">
    <source>
        <dbReference type="Proteomes" id="UP000789901"/>
    </source>
</evidence>
<sequence>MEIETAKYEAIYNFIHEEEEIGEEENIERRLNHLRTYPMIRHYEEMYNPKERSVEEERE</sequence>
<organism evidence="1 2">
    <name type="scientific">Gigaspora margarita</name>
    <dbReference type="NCBI Taxonomy" id="4874"/>
    <lineage>
        <taxon>Eukaryota</taxon>
        <taxon>Fungi</taxon>
        <taxon>Fungi incertae sedis</taxon>
        <taxon>Mucoromycota</taxon>
        <taxon>Glomeromycotina</taxon>
        <taxon>Glomeromycetes</taxon>
        <taxon>Diversisporales</taxon>
        <taxon>Gigasporaceae</taxon>
        <taxon>Gigaspora</taxon>
    </lineage>
</organism>
<evidence type="ECO:0000313" key="1">
    <source>
        <dbReference type="EMBL" id="CAG8853441.1"/>
    </source>
</evidence>
<proteinExistence type="predicted"/>
<dbReference type="Proteomes" id="UP000789901">
    <property type="component" value="Unassembled WGS sequence"/>
</dbReference>
<keyword evidence="2" id="KW-1185">Reference proteome</keyword>
<feature type="non-terminal residue" evidence="1">
    <location>
        <position position="59"/>
    </location>
</feature>
<dbReference type="EMBL" id="CAJVQB010124193">
    <property type="protein sequence ID" value="CAG8853441.1"/>
    <property type="molecule type" value="Genomic_DNA"/>
</dbReference>
<reference evidence="1 2" key="1">
    <citation type="submission" date="2021-06" db="EMBL/GenBank/DDBJ databases">
        <authorList>
            <person name="Kallberg Y."/>
            <person name="Tangrot J."/>
            <person name="Rosling A."/>
        </authorList>
    </citation>
    <scope>NUCLEOTIDE SEQUENCE [LARGE SCALE GENOMIC DNA]</scope>
    <source>
        <strain evidence="1 2">120-4 pot B 10/14</strain>
    </source>
</reference>
<name>A0ABN7XDT2_GIGMA</name>